<organism evidence="1 2">
    <name type="scientific">Segatella copri</name>
    <dbReference type="NCBI Taxonomy" id="165179"/>
    <lineage>
        <taxon>Bacteria</taxon>
        <taxon>Pseudomonadati</taxon>
        <taxon>Bacteroidota</taxon>
        <taxon>Bacteroidia</taxon>
        <taxon>Bacteroidales</taxon>
        <taxon>Prevotellaceae</taxon>
        <taxon>Segatella</taxon>
    </lineage>
</organism>
<name>A0AAW5UPC2_9BACT</name>
<dbReference type="AlphaFoldDB" id="A0AAW5UPC2"/>
<gene>
    <name evidence="1" type="ORF">ONT01_13955</name>
</gene>
<evidence type="ECO:0000313" key="1">
    <source>
        <dbReference type="EMBL" id="MCW4138850.1"/>
    </source>
</evidence>
<proteinExistence type="predicted"/>
<protein>
    <submittedName>
        <fullName evidence="1">Uncharacterized protein</fullName>
    </submittedName>
</protein>
<reference evidence="1" key="1">
    <citation type="submission" date="2022-11" db="EMBL/GenBank/DDBJ databases">
        <title>Genomic repertoires linked with pathogenic potency of arthritogenic Prevotella copri isolated from the gut of rheumatoid arthritis patients.</title>
        <authorList>
            <person name="Nii T."/>
            <person name="Maeda Y."/>
            <person name="Motooka D."/>
            <person name="Naito M."/>
            <person name="Matsumoto Y."/>
            <person name="Ogawa T."/>
            <person name="Oguro-Igashira E."/>
            <person name="Kishikawa T."/>
            <person name="Yamashita M."/>
            <person name="Koizumi S."/>
            <person name="Kurakawa T."/>
            <person name="Okumura R."/>
            <person name="Kayama H."/>
            <person name="Murakami M."/>
            <person name="Sakaguchi T."/>
            <person name="Das B."/>
            <person name="Nakamura S."/>
            <person name="Okada Y."/>
            <person name="Kumanogoh A."/>
            <person name="Takeda K."/>
        </authorList>
    </citation>
    <scope>NUCLEOTIDE SEQUENCE</scope>
    <source>
        <strain evidence="1">H105_2-2</strain>
    </source>
</reference>
<comment type="caution">
    <text evidence="1">The sequence shown here is derived from an EMBL/GenBank/DDBJ whole genome shotgun (WGS) entry which is preliminary data.</text>
</comment>
<evidence type="ECO:0000313" key="2">
    <source>
        <dbReference type="Proteomes" id="UP001208620"/>
    </source>
</evidence>
<dbReference type="EMBL" id="JAPDVD010000002">
    <property type="protein sequence ID" value="MCW4138850.1"/>
    <property type="molecule type" value="Genomic_DNA"/>
</dbReference>
<dbReference type="Proteomes" id="UP001208620">
    <property type="component" value="Unassembled WGS sequence"/>
</dbReference>
<dbReference type="RefSeq" id="WP_264949535.1">
    <property type="nucleotide sequence ID" value="NZ_JAPDVB010000002.1"/>
</dbReference>
<accession>A0AAW5UPC2</accession>
<sequence length="253" mass="30388">MKRANSKPADLILRMYESVIFPGKCIHLTGEKRRSLRSVWAYDISYLYPRMEDGIDWMKFGLFESQKLDRKVPFYNRQQELFLKMAEKSSWIEQFVEYPEEIVYEEEFTLTFTPDYMMVLEDGSVVMVMLIPYHLFSTQTVQRKWYALMEYCKIHGYGCVLFDMERGISLKWLLHLWEKKEMEQFEKEVLEAMDDRKSHWINSITLGKIMKKHGANLCDIQVLVFRNKLLYIPKGQKRKIGLIRQYSDDMFDS</sequence>